<dbReference type="GO" id="GO:0009002">
    <property type="term" value="F:serine-type D-Ala-D-Ala carboxypeptidase activity"/>
    <property type="evidence" value="ECO:0007669"/>
    <property type="project" value="UniProtKB-EC"/>
</dbReference>
<evidence type="ECO:0000256" key="2">
    <source>
        <dbReference type="ARBA" id="ARBA00022801"/>
    </source>
</evidence>
<dbReference type="Gene3D" id="3.40.710.10">
    <property type="entry name" value="DD-peptidase/beta-lactamase superfamily"/>
    <property type="match status" value="1"/>
</dbReference>
<dbReference type="NCBIfam" id="TIGR00666">
    <property type="entry name" value="PBP4"/>
    <property type="match status" value="1"/>
</dbReference>
<dbReference type="EC" id="3.4.16.4" evidence="3"/>
<dbReference type="RefSeq" id="WP_345824101.1">
    <property type="nucleotide sequence ID" value="NZ_JBDIML010000001.1"/>
</dbReference>
<evidence type="ECO:0000313" key="4">
    <source>
        <dbReference type="Proteomes" id="UP001444625"/>
    </source>
</evidence>
<organism evidence="3 4">
    <name type="scientific">Ornithinibacillus xuwenensis</name>
    <dbReference type="NCBI Taxonomy" id="3144668"/>
    <lineage>
        <taxon>Bacteria</taxon>
        <taxon>Bacillati</taxon>
        <taxon>Bacillota</taxon>
        <taxon>Bacilli</taxon>
        <taxon>Bacillales</taxon>
        <taxon>Bacillaceae</taxon>
        <taxon>Ornithinibacillus</taxon>
    </lineage>
</organism>
<keyword evidence="4" id="KW-1185">Reference proteome</keyword>
<sequence length="465" mass="51872">MNEFWDSFESKFKKEAKLTGSLIGVSIRSRKSGELEYEHMGNIRLHPASNLKLFTCAAGLDVLGEDYLFKTELWTDGEIVDERLLGNLYLKGKGDPTLLIADFERFAHVLKERGISQITGNIIGDDSWYDSVRLSKDLNWSDEHCYYGAQVSALTASPTEDYDSGTIMLEISPTNHAGDSPNITVTPENDYVQIINKAITSYSTTSEEEPELTITRRHGENLVIVEGIIPTDSEAVREWIAIWEPTYYALHLFQQALSKKEIKLNGNIITGTTPSQALLISECQSMPLAELCTPFMKLSNNGHGEVLVKEMGKVMKGDGSWDSGLEVLNSRIQEWGVDIEKLVVRDGSGISHVNLVPANEISKLLFHVQKEKWFPSFYQSLPVAGDQNRMVGGTLRDRLDGLNVNAKTGTIMGVSTLSGYLTTREGEELIFSIMLNNLLDEEDGPPIIDRLVKYIVTEKNRTIVS</sequence>
<dbReference type="Proteomes" id="UP001444625">
    <property type="component" value="Unassembled WGS sequence"/>
</dbReference>
<dbReference type="Gene3D" id="3.50.80.20">
    <property type="entry name" value="D-Ala-D-Ala carboxypeptidase C, peptidase S13"/>
    <property type="match status" value="1"/>
</dbReference>
<dbReference type="InterPro" id="IPR012338">
    <property type="entry name" value="Beta-lactam/transpept-like"/>
</dbReference>
<gene>
    <name evidence="3" type="primary">dacB</name>
    <name evidence="3" type="ORF">ABC228_05595</name>
</gene>
<name>A0ABU9XEE7_9BACI</name>
<keyword evidence="2 3" id="KW-0378">Hydrolase</keyword>
<dbReference type="Pfam" id="PF02113">
    <property type="entry name" value="Peptidase_S13"/>
    <property type="match status" value="1"/>
</dbReference>
<protein>
    <submittedName>
        <fullName evidence="3">D-alanyl-D-alanine carboxypeptidase/D-alanyl-D-alanine-endopeptidase</fullName>
        <ecNumber evidence="3">3.4.16.4</ecNumber>
    </submittedName>
</protein>
<dbReference type="PANTHER" id="PTHR30023">
    <property type="entry name" value="D-ALANYL-D-ALANINE CARBOXYPEPTIDASE"/>
    <property type="match status" value="1"/>
</dbReference>
<dbReference type="SUPFAM" id="SSF56601">
    <property type="entry name" value="beta-lactamase/transpeptidase-like"/>
    <property type="match status" value="1"/>
</dbReference>
<accession>A0ABU9XEE7</accession>
<evidence type="ECO:0000313" key="3">
    <source>
        <dbReference type="EMBL" id="MEN2766656.1"/>
    </source>
</evidence>
<dbReference type="EMBL" id="JBDIML010000001">
    <property type="protein sequence ID" value="MEN2766656.1"/>
    <property type="molecule type" value="Genomic_DNA"/>
</dbReference>
<dbReference type="PRINTS" id="PR00922">
    <property type="entry name" value="DADACBPTASE3"/>
</dbReference>
<keyword evidence="3" id="KW-0645">Protease</keyword>
<keyword evidence="3" id="KW-0121">Carboxypeptidase</keyword>
<comment type="caution">
    <text evidence="3">The sequence shown here is derived from an EMBL/GenBank/DDBJ whole genome shotgun (WGS) entry which is preliminary data.</text>
</comment>
<reference evidence="3 4" key="1">
    <citation type="submission" date="2024-05" db="EMBL/GenBank/DDBJ databases">
        <authorList>
            <person name="Haq I."/>
            <person name="Ullah Z."/>
            <person name="Ahmad R."/>
            <person name="Li M."/>
            <person name="Tong Y."/>
        </authorList>
    </citation>
    <scope>NUCLEOTIDE SEQUENCE [LARGE SCALE GENOMIC DNA]</scope>
    <source>
        <strain evidence="3 4">16A2E</strain>
    </source>
</reference>
<proteinExistence type="inferred from homology"/>
<dbReference type="InterPro" id="IPR000667">
    <property type="entry name" value="Peptidase_S13"/>
</dbReference>
<evidence type="ECO:0000256" key="1">
    <source>
        <dbReference type="ARBA" id="ARBA00006096"/>
    </source>
</evidence>
<comment type="similarity">
    <text evidence="1">Belongs to the peptidase S13 family.</text>
</comment>
<dbReference type="PANTHER" id="PTHR30023:SF0">
    <property type="entry name" value="PENICILLIN-SENSITIVE CARBOXYPEPTIDASE A"/>
    <property type="match status" value="1"/>
</dbReference>